<dbReference type="Proteomes" id="UP000504635">
    <property type="component" value="Unplaced"/>
</dbReference>
<dbReference type="PANTHER" id="PTHR19307:SF14">
    <property type="entry name" value="TUMOR PROTEIN D52"/>
    <property type="match status" value="1"/>
</dbReference>
<dbReference type="GeneID" id="115889457"/>
<evidence type="ECO:0000313" key="4">
    <source>
        <dbReference type="Proteomes" id="UP000504635"/>
    </source>
</evidence>
<gene>
    <name evidence="5" type="primary">LOC115889457</name>
</gene>
<dbReference type="InParanoid" id="A0A6J2YPT3"/>
<feature type="region of interest" description="Disordered" evidence="3">
    <location>
        <begin position="283"/>
        <end position="317"/>
    </location>
</feature>
<dbReference type="KEGG" id="soy:115889457"/>
<evidence type="ECO:0000256" key="1">
    <source>
        <dbReference type="ARBA" id="ARBA00005702"/>
    </source>
</evidence>
<keyword evidence="2" id="KW-0175">Coiled coil</keyword>
<dbReference type="RefSeq" id="XP_030765299.1">
    <property type="nucleotide sequence ID" value="XM_030909439.1"/>
</dbReference>
<dbReference type="PANTHER" id="PTHR19307">
    <property type="entry name" value="TUMOR PROTEIN D52"/>
    <property type="match status" value="1"/>
</dbReference>
<dbReference type="OrthoDB" id="10000687at2759"/>
<protein>
    <submittedName>
        <fullName evidence="5">Tumor protein D52 isoform X1</fullName>
    </submittedName>
</protein>
<evidence type="ECO:0000256" key="3">
    <source>
        <dbReference type="SAM" id="MobiDB-lite"/>
    </source>
</evidence>
<accession>A0A6J2YPT3</accession>
<keyword evidence="4" id="KW-1185">Reference proteome</keyword>
<evidence type="ECO:0000256" key="2">
    <source>
        <dbReference type="ARBA" id="ARBA00023054"/>
    </source>
</evidence>
<dbReference type="Pfam" id="PF04201">
    <property type="entry name" value="TPD52"/>
    <property type="match status" value="1"/>
</dbReference>
<comment type="similarity">
    <text evidence="1">Belongs to the TPD52 family.</text>
</comment>
<dbReference type="FunCoup" id="A0A6J2YPT3">
    <property type="interactions" value="763"/>
</dbReference>
<feature type="region of interest" description="Disordered" evidence="3">
    <location>
        <begin position="1"/>
        <end position="33"/>
    </location>
</feature>
<organism evidence="4 5">
    <name type="scientific">Sitophilus oryzae</name>
    <name type="common">Rice weevil</name>
    <name type="synonym">Curculio oryzae</name>
    <dbReference type="NCBI Taxonomy" id="7048"/>
    <lineage>
        <taxon>Eukaryota</taxon>
        <taxon>Metazoa</taxon>
        <taxon>Ecdysozoa</taxon>
        <taxon>Arthropoda</taxon>
        <taxon>Hexapoda</taxon>
        <taxon>Insecta</taxon>
        <taxon>Pterygota</taxon>
        <taxon>Neoptera</taxon>
        <taxon>Endopterygota</taxon>
        <taxon>Coleoptera</taxon>
        <taxon>Polyphaga</taxon>
        <taxon>Cucujiformia</taxon>
        <taxon>Curculionidae</taxon>
        <taxon>Dryophthorinae</taxon>
        <taxon>Sitophilus</taxon>
    </lineage>
</organism>
<dbReference type="AlphaFoldDB" id="A0A6J2YPT3"/>
<reference evidence="5" key="1">
    <citation type="submission" date="2025-08" db="UniProtKB">
        <authorList>
            <consortium name="RefSeq"/>
        </authorList>
    </citation>
    <scope>IDENTIFICATION</scope>
    <source>
        <tissue evidence="5">Gonads</tissue>
    </source>
</reference>
<proteinExistence type="inferred from homology"/>
<sequence length="317" mass="35986">MIDESESPSLDYIEDPYFNPQASTTTPSLDDLDDTDSLDDYDLLENELDIFDLRQLDFDEVTSHYLHDDDESINVEAEFFNVKRANAIIRAFFRNKLKKQVRVRYSDLTKPYLAKLPKDNSFRKYLDISLSQSEEAMAADHIAPDLSHLTPEEKEQQEKIWREELAQIEEEITTLRTVLTSKMRRSAELKKNLGITFLKEVSDDINQGIKNVKESNVYQTVENKVEQVAKAVADAPLYQKTTSILGGITGNISNKLGQMRHSESFRSFEEKVGSAYENVKGKVISRSGSQQSFNEDGRSRSGSVATSPSIPEEKPIA</sequence>
<name>A0A6J2YPT3_SITOR</name>
<dbReference type="InterPro" id="IPR007327">
    <property type="entry name" value="TPD52"/>
</dbReference>
<dbReference type="GO" id="GO:0005737">
    <property type="term" value="C:cytoplasm"/>
    <property type="evidence" value="ECO:0007669"/>
    <property type="project" value="TreeGrafter"/>
</dbReference>
<evidence type="ECO:0000313" key="5">
    <source>
        <dbReference type="RefSeq" id="XP_030765299.1"/>
    </source>
</evidence>
<feature type="compositionally biased region" description="Polar residues" evidence="3">
    <location>
        <begin position="286"/>
        <end position="309"/>
    </location>
</feature>